<proteinExistence type="predicted"/>
<gene>
    <name evidence="2" type="ORF">EVA68_00095</name>
</gene>
<name>A0A520S5F5_9GAMM</name>
<dbReference type="EMBL" id="SHAG01000001">
    <property type="protein sequence ID" value="RZO77664.1"/>
    <property type="molecule type" value="Genomic_DNA"/>
</dbReference>
<reference evidence="2 3" key="1">
    <citation type="submission" date="2019-02" db="EMBL/GenBank/DDBJ databases">
        <title>Prokaryotic population dynamics and viral predation in marine succession experiment using metagenomics: the confinement effect.</title>
        <authorList>
            <person name="Haro-Moreno J.M."/>
            <person name="Rodriguez-Valera F."/>
            <person name="Lopez-Perez M."/>
        </authorList>
    </citation>
    <scope>NUCLEOTIDE SEQUENCE [LARGE SCALE GENOMIC DNA]</scope>
    <source>
        <strain evidence="2">MED-G157</strain>
    </source>
</reference>
<evidence type="ECO:0000313" key="2">
    <source>
        <dbReference type="EMBL" id="RZO77664.1"/>
    </source>
</evidence>
<feature type="coiled-coil region" evidence="1">
    <location>
        <begin position="2"/>
        <end position="36"/>
    </location>
</feature>
<evidence type="ECO:0000313" key="3">
    <source>
        <dbReference type="Proteomes" id="UP000316199"/>
    </source>
</evidence>
<evidence type="ECO:0000256" key="1">
    <source>
        <dbReference type="SAM" id="Coils"/>
    </source>
</evidence>
<dbReference type="NCBIfam" id="TIGR02449">
    <property type="entry name" value="TIGR02449 family protein"/>
    <property type="match status" value="1"/>
</dbReference>
<sequence>MNEVLALEIEDLENKIDELIQLCDELEHKYKVLQSDQETWLTERSSLMQKNKLAKNKVEAMIMRLKALGEE</sequence>
<keyword evidence="1" id="KW-0175">Coiled coil</keyword>
<dbReference type="InterPro" id="IPR012662">
    <property type="entry name" value="CHP02449"/>
</dbReference>
<accession>A0A520S5F5</accession>
<organism evidence="2 3">
    <name type="scientific">OM182 bacterium</name>
    <dbReference type="NCBI Taxonomy" id="2510334"/>
    <lineage>
        <taxon>Bacteria</taxon>
        <taxon>Pseudomonadati</taxon>
        <taxon>Pseudomonadota</taxon>
        <taxon>Gammaproteobacteria</taxon>
        <taxon>OMG group</taxon>
        <taxon>OM182 clade</taxon>
    </lineage>
</organism>
<dbReference type="AlphaFoldDB" id="A0A520S5F5"/>
<comment type="caution">
    <text evidence="2">The sequence shown here is derived from an EMBL/GenBank/DDBJ whole genome shotgun (WGS) entry which is preliminary data.</text>
</comment>
<dbReference type="Proteomes" id="UP000316199">
    <property type="component" value="Unassembled WGS sequence"/>
</dbReference>
<protein>
    <submittedName>
        <fullName evidence="2">TIGR02449 family protein</fullName>
    </submittedName>
</protein>